<keyword evidence="2" id="KW-1185">Reference proteome</keyword>
<reference evidence="1" key="1">
    <citation type="submission" date="2020-12" db="EMBL/GenBank/DDBJ databases">
        <authorList>
            <person name="Iha C."/>
        </authorList>
    </citation>
    <scope>NUCLEOTIDE SEQUENCE</scope>
</reference>
<organism evidence="1 2">
    <name type="scientific">Ostreobium quekettii</name>
    <dbReference type="NCBI Taxonomy" id="121088"/>
    <lineage>
        <taxon>Eukaryota</taxon>
        <taxon>Viridiplantae</taxon>
        <taxon>Chlorophyta</taxon>
        <taxon>core chlorophytes</taxon>
        <taxon>Ulvophyceae</taxon>
        <taxon>TCBD clade</taxon>
        <taxon>Bryopsidales</taxon>
        <taxon>Ostreobineae</taxon>
        <taxon>Ostreobiaceae</taxon>
        <taxon>Ostreobium</taxon>
    </lineage>
</organism>
<comment type="caution">
    <text evidence="1">The sequence shown here is derived from an EMBL/GenBank/DDBJ whole genome shotgun (WGS) entry which is preliminary data.</text>
</comment>
<protein>
    <submittedName>
        <fullName evidence="1">Uncharacterized protein</fullName>
    </submittedName>
</protein>
<evidence type="ECO:0000313" key="1">
    <source>
        <dbReference type="EMBL" id="CAD7705044.1"/>
    </source>
</evidence>
<sequence length="125" mass="14156">MTVRELGCQRRRQILGCSAFPGDFLFEERGVERVCIGISPRVEELDAGLSECKGPWLTVCLSGVEFFRVVVWRCGKSLQTHEGACSGVMGQRFRTAPLRVSMTFLPNGEFQGQMLLDEREYRYSV</sequence>
<dbReference type="AlphaFoldDB" id="A0A8S1JD53"/>
<accession>A0A8S1JD53</accession>
<dbReference type="Proteomes" id="UP000708148">
    <property type="component" value="Unassembled WGS sequence"/>
</dbReference>
<dbReference type="EMBL" id="CAJHUC010003006">
    <property type="protein sequence ID" value="CAD7705044.1"/>
    <property type="molecule type" value="Genomic_DNA"/>
</dbReference>
<gene>
    <name evidence="1" type="ORF">OSTQU699_LOCUS10399</name>
</gene>
<name>A0A8S1JD53_9CHLO</name>
<evidence type="ECO:0000313" key="2">
    <source>
        <dbReference type="Proteomes" id="UP000708148"/>
    </source>
</evidence>
<proteinExistence type="predicted"/>